<feature type="region of interest" description="Disordered" evidence="7">
    <location>
        <begin position="649"/>
        <end position="718"/>
    </location>
</feature>
<evidence type="ECO:0000256" key="3">
    <source>
        <dbReference type="ARBA" id="ARBA00022679"/>
    </source>
</evidence>
<dbReference type="Gene3D" id="3.40.50.150">
    <property type="entry name" value="Vaccinia Virus protein VP39"/>
    <property type="match status" value="1"/>
</dbReference>
<feature type="compositionally biased region" description="Polar residues" evidence="7">
    <location>
        <begin position="685"/>
        <end position="713"/>
    </location>
</feature>
<dbReference type="InterPro" id="IPR029063">
    <property type="entry name" value="SAM-dependent_MTases_sf"/>
</dbReference>
<keyword evidence="2" id="KW-0489">Methyltransferase</keyword>
<evidence type="ECO:0000313" key="11">
    <source>
        <dbReference type="Proteomes" id="UP001302812"/>
    </source>
</evidence>
<dbReference type="PANTHER" id="PTHR43747">
    <property type="entry name" value="FAD-BINDING PROTEIN"/>
    <property type="match status" value="1"/>
</dbReference>
<dbReference type="InterPro" id="IPR036188">
    <property type="entry name" value="FAD/NAD-bd_sf"/>
</dbReference>
<dbReference type="SUPFAM" id="SSF51905">
    <property type="entry name" value="FAD/NAD(P)-binding domain"/>
    <property type="match status" value="1"/>
</dbReference>
<organism evidence="10 11">
    <name type="scientific">Canariomyces notabilis</name>
    <dbReference type="NCBI Taxonomy" id="2074819"/>
    <lineage>
        <taxon>Eukaryota</taxon>
        <taxon>Fungi</taxon>
        <taxon>Dikarya</taxon>
        <taxon>Ascomycota</taxon>
        <taxon>Pezizomycotina</taxon>
        <taxon>Sordariomycetes</taxon>
        <taxon>Sordariomycetidae</taxon>
        <taxon>Sordariales</taxon>
        <taxon>Chaetomiaceae</taxon>
        <taxon>Canariomyces</taxon>
    </lineage>
</organism>
<dbReference type="EMBL" id="MU853346">
    <property type="protein sequence ID" value="KAK4111488.1"/>
    <property type="molecule type" value="Genomic_DNA"/>
</dbReference>
<evidence type="ECO:0000259" key="9">
    <source>
        <dbReference type="Pfam" id="PF08100"/>
    </source>
</evidence>
<dbReference type="PRINTS" id="PR00420">
    <property type="entry name" value="RNGMNOXGNASE"/>
</dbReference>
<dbReference type="InterPro" id="IPR006905">
    <property type="entry name" value="Flavin_halogenase"/>
</dbReference>
<dbReference type="GO" id="GO:0008171">
    <property type="term" value="F:O-methyltransferase activity"/>
    <property type="evidence" value="ECO:0007669"/>
    <property type="project" value="InterPro"/>
</dbReference>
<feature type="compositionally biased region" description="Polar residues" evidence="7">
    <location>
        <begin position="653"/>
        <end position="662"/>
    </location>
</feature>
<proteinExistence type="inferred from homology"/>
<comment type="similarity">
    <text evidence="1">Belongs to the flavin-dependent halogenase family.</text>
</comment>
<dbReference type="GO" id="GO:0032259">
    <property type="term" value="P:methylation"/>
    <property type="evidence" value="ECO:0007669"/>
    <property type="project" value="UniProtKB-KW"/>
</dbReference>
<keyword evidence="4" id="KW-0949">S-adenosyl-L-methionine</keyword>
<dbReference type="Pfam" id="PF00891">
    <property type="entry name" value="Methyltransf_2"/>
    <property type="match status" value="1"/>
</dbReference>
<dbReference type="GO" id="GO:0004497">
    <property type="term" value="F:monooxygenase activity"/>
    <property type="evidence" value="ECO:0007669"/>
    <property type="project" value="UniProtKB-KW"/>
</dbReference>
<dbReference type="SUPFAM" id="SSF46785">
    <property type="entry name" value="Winged helix' DNA-binding domain"/>
    <property type="match status" value="1"/>
</dbReference>
<dbReference type="InterPro" id="IPR012967">
    <property type="entry name" value="COMT_dimerisation"/>
</dbReference>
<evidence type="ECO:0008006" key="12">
    <source>
        <dbReference type="Google" id="ProtNLM"/>
    </source>
</evidence>
<dbReference type="Pfam" id="PF04820">
    <property type="entry name" value="Trp_halogenase"/>
    <property type="match status" value="2"/>
</dbReference>
<dbReference type="GeneID" id="89941981"/>
<keyword evidence="5" id="KW-0560">Oxidoreductase</keyword>
<dbReference type="RefSeq" id="XP_064669058.1">
    <property type="nucleotide sequence ID" value="XM_064817856.1"/>
</dbReference>
<feature type="domain" description="O-methyltransferase C-terminal" evidence="8">
    <location>
        <begin position="872"/>
        <end position="1078"/>
    </location>
</feature>
<evidence type="ECO:0000256" key="2">
    <source>
        <dbReference type="ARBA" id="ARBA00022603"/>
    </source>
</evidence>
<evidence type="ECO:0000256" key="1">
    <source>
        <dbReference type="ARBA" id="ARBA00005706"/>
    </source>
</evidence>
<dbReference type="AlphaFoldDB" id="A0AAN6YR49"/>
<reference evidence="10" key="1">
    <citation type="journal article" date="2023" name="Mol. Phylogenet. Evol.">
        <title>Genome-scale phylogeny and comparative genomics of the fungal order Sordariales.</title>
        <authorList>
            <person name="Hensen N."/>
            <person name="Bonometti L."/>
            <person name="Westerberg I."/>
            <person name="Brannstrom I.O."/>
            <person name="Guillou S."/>
            <person name="Cros-Aarteil S."/>
            <person name="Calhoun S."/>
            <person name="Haridas S."/>
            <person name="Kuo A."/>
            <person name="Mondo S."/>
            <person name="Pangilinan J."/>
            <person name="Riley R."/>
            <person name="LaButti K."/>
            <person name="Andreopoulos B."/>
            <person name="Lipzen A."/>
            <person name="Chen C."/>
            <person name="Yan M."/>
            <person name="Daum C."/>
            <person name="Ng V."/>
            <person name="Clum A."/>
            <person name="Steindorff A."/>
            <person name="Ohm R.A."/>
            <person name="Martin F."/>
            <person name="Silar P."/>
            <person name="Natvig D.O."/>
            <person name="Lalanne C."/>
            <person name="Gautier V."/>
            <person name="Ament-Velasquez S.L."/>
            <person name="Kruys A."/>
            <person name="Hutchinson M.I."/>
            <person name="Powell A.J."/>
            <person name="Barry K."/>
            <person name="Miller A.N."/>
            <person name="Grigoriev I.V."/>
            <person name="Debuchy R."/>
            <person name="Gladieux P."/>
            <person name="Hiltunen Thoren M."/>
            <person name="Johannesson H."/>
        </authorList>
    </citation>
    <scope>NUCLEOTIDE SEQUENCE</scope>
    <source>
        <strain evidence="10">CBS 508.74</strain>
    </source>
</reference>
<keyword evidence="6" id="KW-0503">Monooxygenase</keyword>
<evidence type="ECO:0000256" key="4">
    <source>
        <dbReference type="ARBA" id="ARBA00022691"/>
    </source>
</evidence>
<protein>
    <recommendedName>
        <fullName evidence="12">O-methyltransferase domain-containing protein</fullName>
    </recommendedName>
</protein>
<keyword evidence="11" id="KW-1185">Reference proteome</keyword>
<dbReference type="PROSITE" id="PS51683">
    <property type="entry name" value="SAM_OMT_II"/>
    <property type="match status" value="1"/>
</dbReference>
<keyword evidence="3" id="KW-0808">Transferase</keyword>
<sequence>MSWASSDAELIPEIVELTGFRPDGGGKGLSDVNTGHDARKVDDGLRDNTVARLCNGASTGEETDLSSNPYQKKKSLHFMAQIPQRTTVLVVGGGPAGSYCASALAREGIDTVLLEADKFPRYNIGESMLPSIRHFLRFIDCDDKFDAHGFRIKKGAAFKLNQSLPYAYTDFVGAGGPQGYAYNVIRSEADGIIFRHAGVSGAHIFDGVKVDVLEFVPSGLPPSTDPDCEIPDPGRPVSAAWTRKETGETGVIHFDYLVDCSGRAGLMSTKYLKNRKYNTGEQLKNVATWGYWTGHGEHAKGTPREGAPYFAALQDASGWVWFIPLHTGQVSVGVVRNQDASTRTKRERGLDSKGLYLETVRETPGVQALLTEAQLVTDIKSASDWSYSAPAYATPYTRICGDAGCFIDPFFSSGVHLALAAALLAATTICASIKGQTSELGAAAWHSKKVAEGYIRFLVVVSSALKQINAKDQPVIADFDEKSFDRAFKHFRPIIQGTVDVTGKLSQSEVSETLNFCLRAFIPVNPTEKKALLDKMRSLAISDPEEMSDEKYARIAGELEAVLTPEQLNILKTLRARRMLRSDDTLNIDSIGSDVIDGLSPNLLRGQLGLVKPSKAYKPKPAAYNDLSRDAMALLIGEDVSESAVPTVAAGSDSKTNGTNGHEVNGASHANGMNGHGVNGDEHTNGVNGASHANETNGVNGASHANDTSNGGELSSHLHVTPLKGLNQQGQDEATRLRTQDTLHQIAEEMETPHDTMLRLFNANLEISVVKSALDLGLFKRLASSPTSLSVNDLASPSGADPQLLGRLLRYLASIRMIRETGRDRFTANHATVAFTDPRVEGALNYTFHINGPVYQSLPAHLAQTGYGRQKVASSGSKLAFNKAFDTSLPAFAWFQQNPQTLKWFQQLMSVPREGDWLDVLPMPDVSNDDKIAFVDVGGGFGQQCARLTARYPGLKGHVVLQDRPEVISSVKASAPIDGIMAVAHDFFEPQPAEMRGAQFYYLRTVLHDWDDADAEKVLRNLKEAAGGNGKVLIDEMVLPNQGVHWWSASLDLHMYAMLGALERTEEQWRALLDRAGLRIVEIKTYSPVMRHSIIVAEPKEVM</sequence>
<dbReference type="InterPro" id="IPR036388">
    <property type="entry name" value="WH-like_DNA-bd_sf"/>
</dbReference>
<accession>A0AAN6YR49</accession>
<evidence type="ECO:0000259" key="8">
    <source>
        <dbReference type="Pfam" id="PF00891"/>
    </source>
</evidence>
<comment type="caution">
    <text evidence="10">The sequence shown here is derived from an EMBL/GenBank/DDBJ whole genome shotgun (WGS) entry which is preliminary data.</text>
</comment>
<dbReference type="SUPFAM" id="SSF53335">
    <property type="entry name" value="S-adenosyl-L-methionine-dependent methyltransferases"/>
    <property type="match status" value="1"/>
</dbReference>
<dbReference type="GO" id="GO:0046983">
    <property type="term" value="F:protein dimerization activity"/>
    <property type="evidence" value="ECO:0007669"/>
    <property type="project" value="InterPro"/>
</dbReference>
<dbReference type="InterPro" id="IPR050816">
    <property type="entry name" value="Flavin-dep_Halogenase_NPB"/>
</dbReference>
<dbReference type="Proteomes" id="UP001302812">
    <property type="component" value="Unassembled WGS sequence"/>
</dbReference>
<dbReference type="InterPro" id="IPR016461">
    <property type="entry name" value="COMT-like"/>
</dbReference>
<gene>
    <name evidence="10" type="ORF">N656DRAFT_799320</name>
</gene>
<feature type="domain" description="O-methyltransferase dimerisation" evidence="9">
    <location>
        <begin position="759"/>
        <end position="825"/>
    </location>
</feature>
<evidence type="ECO:0000256" key="7">
    <source>
        <dbReference type="SAM" id="MobiDB-lite"/>
    </source>
</evidence>
<dbReference type="Pfam" id="PF08100">
    <property type="entry name" value="Dimerisation"/>
    <property type="match status" value="1"/>
</dbReference>
<evidence type="ECO:0000256" key="6">
    <source>
        <dbReference type="ARBA" id="ARBA00023033"/>
    </source>
</evidence>
<reference evidence="10" key="2">
    <citation type="submission" date="2023-05" db="EMBL/GenBank/DDBJ databases">
        <authorList>
            <consortium name="Lawrence Berkeley National Laboratory"/>
            <person name="Steindorff A."/>
            <person name="Hensen N."/>
            <person name="Bonometti L."/>
            <person name="Westerberg I."/>
            <person name="Brannstrom I.O."/>
            <person name="Guillou S."/>
            <person name="Cros-Aarteil S."/>
            <person name="Calhoun S."/>
            <person name="Haridas S."/>
            <person name="Kuo A."/>
            <person name="Mondo S."/>
            <person name="Pangilinan J."/>
            <person name="Riley R."/>
            <person name="Labutti K."/>
            <person name="Andreopoulos B."/>
            <person name="Lipzen A."/>
            <person name="Chen C."/>
            <person name="Yanf M."/>
            <person name="Daum C."/>
            <person name="Ng V."/>
            <person name="Clum A."/>
            <person name="Ohm R."/>
            <person name="Martin F."/>
            <person name="Silar P."/>
            <person name="Natvig D."/>
            <person name="Lalanne C."/>
            <person name="Gautier V."/>
            <person name="Ament-Velasquez S.L."/>
            <person name="Kruys A."/>
            <person name="Hutchinson M.I."/>
            <person name="Powell A.J."/>
            <person name="Barry K."/>
            <person name="Miller A.N."/>
            <person name="Grigoriev I.V."/>
            <person name="Debuchy R."/>
            <person name="Gladieux P."/>
            <person name="Thoren M.H."/>
            <person name="Johannesson H."/>
        </authorList>
    </citation>
    <scope>NUCLEOTIDE SEQUENCE</scope>
    <source>
        <strain evidence="10">CBS 508.74</strain>
    </source>
</reference>
<evidence type="ECO:0000256" key="5">
    <source>
        <dbReference type="ARBA" id="ARBA00023002"/>
    </source>
</evidence>
<name>A0AAN6YR49_9PEZI</name>
<dbReference type="InterPro" id="IPR001077">
    <property type="entry name" value="COMT_C"/>
</dbReference>
<dbReference type="Gene3D" id="1.10.10.10">
    <property type="entry name" value="Winged helix-like DNA-binding domain superfamily/Winged helix DNA-binding domain"/>
    <property type="match status" value="1"/>
</dbReference>
<dbReference type="Gene3D" id="3.50.50.60">
    <property type="entry name" value="FAD/NAD(P)-binding domain"/>
    <property type="match status" value="1"/>
</dbReference>
<evidence type="ECO:0000313" key="10">
    <source>
        <dbReference type="EMBL" id="KAK4111488.1"/>
    </source>
</evidence>
<dbReference type="PANTHER" id="PTHR43747:SF5">
    <property type="entry name" value="FAD-BINDING DOMAIN-CONTAINING PROTEIN"/>
    <property type="match status" value="1"/>
</dbReference>
<dbReference type="InterPro" id="IPR036390">
    <property type="entry name" value="WH_DNA-bd_sf"/>
</dbReference>